<name>A0ABV0W8I3_9TELE</name>
<keyword evidence="2" id="KW-1185">Reference proteome</keyword>
<evidence type="ECO:0000313" key="2">
    <source>
        <dbReference type="Proteomes" id="UP001444071"/>
    </source>
</evidence>
<proteinExistence type="predicted"/>
<dbReference type="Proteomes" id="UP001444071">
    <property type="component" value="Unassembled WGS sequence"/>
</dbReference>
<reference evidence="1 2" key="1">
    <citation type="submission" date="2021-06" db="EMBL/GenBank/DDBJ databases">
        <authorList>
            <person name="Palmer J.M."/>
        </authorList>
    </citation>
    <scope>NUCLEOTIDE SEQUENCE [LARGE SCALE GENOMIC DNA]</scope>
    <source>
        <strain evidence="1 2">XR_2019</strain>
        <tissue evidence="1">Muscle</tissue>
    </source>
</reference>
<dbReference type="EMBL" id="JAHRIM010030773">
    <property type="protein sequence ID" value="MEQ2264802.1"/>
    <property type="molecule type" value="Genomic_DNA"/>
</dbReference>
<evidence type="ECO:0000313" key="1">
    <source>
        <dbReference type="EMBL" id="MEQ2264802.1"/>
    </source>
</evidence>
<comment type="caution">
    <text evidence="1">The sequence shown here is derived from an EMBL/GenBank/DDBJ whole genome shotgun (WGS) entry which is preliminary data.</text>
</comment>
<accession>A0ABV0W8I3</accession>
<feature type="non-terminal residue" evidence="1">
    <location>
        <position position="1"/>
    </location>
</feature>
<organism evidence="1 2">
    <name type="scientific">Xenotaenia resolanae</name>
    <dbReference type="NCBI Taxonomy" id="208358"/>
    <lineage>
        <taxon>Eukaryota</taxon>
        <taxon>Metazoa</taxon>
        <taxon>Chordata</taxon>
        <taxon>Craniata</taxon>
        <taxon>Vertebrata</taxon>
        <taxon>Euteleostomi</taxon>
        <taxon>Actinopterygii</taxon>
        <taxon>Neopterygii</taxon>
        <taxon>Teleostei</taxon>
        <taxon>Neoteleostei</taxon>
        <taxon>Acanthomorphata</taxon>
        <taxon>Ovalentaria</taxon>
        <taxon>Atherinomorphae</taxon>
        <taxon>Cyprinodontiformes</taxon>
        <taxon>Goodeidae</taxon>
        <taxon>Xenotaenia</taxon>
    </lineage>
</organism>
<gene>
    <name evidence="1" type="ORF">XENORESO_019766</name>
</gene>
<protein>
    <submittedName>
        <fullName evidence="1">Uncharacterized protein</fullName>
    </submittedName>
</protein>
<sequence length="114" mass="13228">YALSRIQSKTNTLIFVHHMRGPLIELTKHNHMVTQLGNSTQHSEQLQLRGKGGHPSHERFWFRFSELHEDMWCLSCRWYSGPDLYLHGVAELSSPCVWWSWRCCGSGGTLVAFK</sequence>